<sequence>MSPHKANPITSLRGLASAYYLTSTCNKEGVLLDQALYLPPPLRSDEPHMASVDLDVLESDDNEEEEEVLNKKNIYRVLDKLDWESTKD</sequence>
<keyword evidence="2" id="KW-1185">Reference proteome</keyword>
<reference evidence="1" key="1">
    <citation type="journal article" date="2019" name="Environ. Microbiol.">
        <title>Fungal ecological strategies reflected in gene transcription - a case study of two litter decomposers.</title>
        <authorList>
            <person name="Barbi F."/>
            <person name="Kohler A."/>
            <person name="Barry K."/>
            <person name="Baskaran P."/>
            <person name="Daum C."/>
            <person name="Fauchery L."/>
            <person name="Ihrmark K."/>
            <person name="Kuo A."/>
            <person name="LaButti K."/>
            <person name="Lipzen A."/>
            <person name="Morin E."/>
            <person name="Grigoriev I.V."/>
            <person name="Henrissat B."/>
            <person name="Lindahl B."/>
            <person name="Martin F."/>
        </authorList>
    </citation>
    <scope>NUCLEOTIDE SEQUENCE</scope>
    <source>
        <strain evidence="1">JB14</strain>
    </source>
</reference>
<proteinExistence type="predicted"/>
<protein>
    <submittedName>
        <fullName evidence="1">Uncharacterized protein</fullName>
    </submittedName>
</protein>
<organism evidence="1 2">
    <name type="scientific">Gymnopus androsaceus JB14</name>
    <dbReference type="NCBI Taxonomy" id="1447944"/>
    <lineage>
        <taxon>Eukaryota</taxon>
        <taxon>Fungi</taxon>
        <taxon>Dikarya</taxon>
        <taxon>Basidiomycota</taxon>
        <taxon>Agaricomycotina</taxon>
        <taxon>Agaricomycetes</taxon>
        <taxon>Agaricomycetidae</taxon>
        <taxon>Agaricales</taxon>
        <taxon>Marasmiineae</taxon>
        <taxon>Omphalotaceae</taxon>
        <taxon>Gymnopus</taxon>
    </lineage>
</organism>
<dbReference type="AlphaFoldDB" id="A0A6A4GIL6"/>
<name>A0A6A4GIL6_9AGAR</name>
<evidence type="ECO:0000313" key="2">
    <source>
        <dbReference type="Proteomes" id="UP000799118"/>
    </source>
</evidence>
<gene>
    <name evidence="1" type="ORF">BT96DRAFT_1007249</name>
</gene>
<dbReference type="Proteomes" id="UP000799118">
    <property type="component" value="Unassembled WGS sequence"/>
</dbReference>
<evidence type="ECO:0000313" key="1">
    <source>
        <dbReference type="EMBL" id="KAE9385227.1"/>
    </source>
</evidence>
<dbReference type="EMBL" id="ML770012">
    <property type="protein sequence ID" value="KAE9385227.1"/>
    <property type="molecule type" value="Genomic_DNA"/>
</dbReference>
<accession>A0A6A4GIL6</accession>